<dbReference type="SUPFAM" id="SSF81383">
    <property type="entry name" value="F-box domain"/>
    <property type="match status" value="1"/>
</dbReference>
<dbReference type="Pfam" id="PF00646">
    <property type="entry name" value="F-box"/>
    <property type="match status" value="1"/>
</dbReference>
<evidence type="ECO:0000313" key="3">
    <source>
        <dbReference type="Proteomes" id="UP001359559"/>
    </source>
</evidence>
<dbReference type="SMART" id="SM01204">
    <property type="entry name" value="FIST_C"/>
    <property type="match status" value="1"/>
</dbReference>
<dbReference type="AlphaFoldDB" id="A0AAN9PM28"/>
<dbReference type="InterPro" id="IPR001810">
    <property type="entry name" value="F-box_dom"/>
</dbReference>
<name>A0AAN9PM28_CLITE</name>
<evidence type="ECO:0000259" key="1">
    <source>
        <dbReference type="SMART" id="SM01204"/>
    </source>
</evidence>
<dbReference type="GO" id="GO:0000209">
    <property type="term" value="P:protein polyubiquitination"/>
    <property type="evidence" value="ECO:0007669"/>
    <property type="project" value="TreeGrafter"/>
</dbReference>
<evidence type="ECO:0000313" key="2">
    <source>
        <dbReference type="EMBL" id="KAK7302297.1"/>
    </source>
</evidence>
<dbReference type="InterPro" id="IPR019494">
    <property type="entry name" value="FIST_C"/>
</dbReference>
<dbReference type="EMBL" id="JAYKXN010000003">
    <property type="protein sequence ID" value="KAK7302297.1"/>
    <property type="molecule type" value="Genomic_DNA"/>
</dbReference>
<accession>A0AAN9PM28</accession>
<dbReference type="PANTHER" id="PTHR14939:SF8">
    <property type="entry name" value="FIST C-DOMAIN DOMAIN-CONTAINING PROTEIN"/>
    <property type="match status" value="1"/>
</dbReference>
<proteinExistence type="predicted"/>
<sequence>MSDREEISRLNGDLIHNILTRLPALSFAAATCVNKTWYHICREILSRPKLAAALSLNPSLMDAVAEVLDRVLSKPIRPDFAIACISEDFGLNLAHNLLAERLGAKTPLVTHISNGVMGTDILTDELKEVQWDYFDYKGPHPREYNSYGNENKGIVLVVGYLPGVKVDAIPLIHSKKEPEITMADSDKFIREIKAFTAAISGNEFPDAIVMFGDRNSDVNSIVTKMDHAMPKETAIVGDAGGCFIFNSLNYMIARQANSYALDAVALVFAKDQNKSPGKTQFHVVMAGGLIPFGPQFEVIDVGPRPSRKGSWLCAKVEGFGVILNIEAVWETMKDMVDDDESRDLYIAVTQHRRYVSRRVDTSLSFYHVTGGEGPLLFIDGMGVKAGDSFMFYHRDMDTAYENSAISYDKLEVLKDTICGKSDINGGGVFGGLIFSCHSRGKSYFGHTNFDIFTFSLAFPLVPVAGMFCKGEIGHGSSRFINDEEYREQCPEHCSRHACSAVYLAMSYHPPPSK</sequence>
<comment type="caution">
    <text evidence="2">The sequence shown here is derived from an EMBL/GenBank/DDBJ whole genome shotgun (WGS) entry which is preliminary data.</text>
</comment>
<dbReference type="InterPro" id="IPR036047">
    <property type="entry name" value="F-box-like_dom_sf"/>
</dbReference>
<dbReference type="Proteomes" id="UP001359559">
    <property type="component" value="Unassembled WGS sequence"/>
</dbReference>
<feature type="domain" description="FIST C-domain" evidence="1">
    <location>
        <begin position="328"/>
        <end position="475"/>
    </location>
</feature>
<gene>
    <name evidence="2" type="ORF">RJT34_13183</name>
</gene>
<reference evidence="2 3" key="1">
    <citation type="submission" date="2024-01" db="EMBL/GenBank/DDBJ databases">
        <title>The genomes of 5 underutilized Papilionoideae crops provide insights into root nodulation and disease resistance.</title>
        <authorList>
            <person name="Yuan L."/>
        </authorList>
    </citation>
    <scope>NUCLEOTIDE SEQUENCE [LARGE SCALE GENOMIC DNA]</scope>
    <source>
        <strain evidence="2">LY-2023</strain>
        <tissue evidence="2">Leaf</tissue>
    </source>
</reference>
<protein>
    <recommendedName>
        <fullName evidence="1">FIST C-domain domain-containing protein</fullName>
    </recommendedName>
</protein>
<dbReference type="PANTHER" id="PTHR14939">
    <property type="entry name" value="F-BOX ONLY PROTEIN 22"/>
    <property type="match status" value="1"/>
</dbReference>
<organism evidence="2 3">
    <name type="scientific">Clitoria ternatea</name>
    <name type="common">Butterfly pea</name>
    <dbReference type="NCBI Taxonomy" id="43366"/>
    <lineage>
        <taxon>Eukaryota</taxon>
        <taxon>Viridiplantae</taxon>
        <taxon>Streptophyta</taxon>
        <taxon>Embryophyta</taxon>
        <taxon>Tracheophyta</taxon>
        <taxon>Spermatophyta</taxon>
        <taxon>Magnoliopsida</taxon>
        <taxon>eudicotyledons</taxon>
        <taxon>Gunneridae</taxon>
        <taxon>Pentapetalae</taxon>
        <taxon>rosids</taxon>
        <taxon>fabids</taxon>
        <taxon>Fabales</taxon>
        <taxon>Fabaceae</taxon>
        <taxon>Papilionoideae</taxon>
        <taxon>50 kb inversion clade</taxon>
        <taxon>NPAAA clade</taxon>
        <taxon>indigoferoid/millettioid clade</taxon>
        <taxon>Phaseoleae</taxon>
        <taxon>Clitoria</taxon>
    </lineage>
</organism>
<keyword evidence="3" id="KW-1185">Reference proteome</keyword>
<dbReference type="GO" id="GO:0032436">
    <property type="term" value="P:positive regulation of proteasomal ubiquitin-dependent protein catabolic process"/>
    <property type="evidence" value="ECO:0007669"/>
    <property type="project" value="TreeGrafter"/>
</dbReference>